<feature type="compositionally biased region" description="Polar residues" evidence="6">
    <location>
        <begin position="90"/>
        <end position="100"/>
    </location>
</feature>
<dbReference type="Gene3D" id="3.40.190.10">
    <property type="entry name" value="Periplasmic binding protein-like II"/>
    <property type="match status" value="1"/>
</dbReference>
<evidence type="ECO:0000259" key="7">
    <source>
        <dbReference type="Pfam" id="PF00800"/>
    </source>
</evidence>
<dbReference type="GO" id="GO:0047769">
    <property type="term" value="F:arogenate dehydratase activity"/>
    <property type="evidence" value="ECO:0007669"/>
    <property type="project" value="TreeGrafter"/>
</dbReference>
<evidence type="ECO:0000313" key="8">
    <source>
        <dbReference type="EMBL" id="KAL0010083.1"/>
    </source>
</evidence>
<keyword evidence="4" id="KW-0456">Lyase</keyword>
<dbReference type="PANTHER" id="PTHR21022:SF19">
    <property type="entry name" value="PREPHENATE DEHYDRATASE-RELATED"/>
    <property type="match status" value="1"/>
</dbReference>
<comment type="caution">
    <text evidence="8">The sequence shown here is derived from an EMBL/GenBank/DDBJ whole genome shotgun (WGS) entry which is preliminary data.</text>
</comment>
<dbReference type="PANTHER" id="PTHR21022">
    <property type="entry name" value="PREPHENATE DEHYDRATASE P PROTEIN"/>
    <property type="match status" value="1"/>
</dbReference>
<dbReference type="SUPFAM" id="SSF53850">
    <property type="entry name" value="Periplasmic binding protein-like II"/>
    <property type="match status" value="1"/>
</dbReference>
<dbReference type="Pfam" id="PF00800">
    <property type="entry name" value="PDT"/>
    <property type="match status" value="1"/>
</dbReference>
<reference evidence="8 9" key="1">
    <citation type="submission" date="2024-01" db="EMBL/GenBank/DDBJ databases">
        <title>A telomere-to-telomere, gap-free genome of sweet tea (Lithocarpus litseifolius).</title>
        <authorList>
            <person name="Zhou J."/>
        </authorList>
    </citation>
    <scope>NUCLEOTIDE SEQUENCE [LARGE SCALE GENOMIC DNA]</scope>
    <source>
        <strain evidence="8">Zhou-2022a</strain>
        <tissue evidence="8">Leaf</tissue>
    </source>
</reference>
<protein>
    <recommendedName>
        <fullName evidence="7">Prephenate dehydratase domain-containing protein</fullName>
    </recommendedName>
</protein>
<evidence type="ECO:0000256" key="4">
    <source>
        <dbReference type="ARBA" id="ARBA00023239"/>
    </source>
</evidence>
<evidence type="ECO:0000256" key="3">
    <source>
        <dbReference type="ARBA" id="ARBA00023222"/>
    </source>
</evidence>
<dbReference type="InterPro" id="IPR001086">
    <property type="entry name" value="Preph_deHydtase"/>
</dbReference>
<dbReference type="GO" id="GO:0004664">
    <property type="term" value="F:prephenate dehydratase activity"/>
    <property type="evidence" value="ECO:0007669"/>
    <property type="project" value="InterPro"/>
</dbReference>
<name>A0AAW2DHH7_9ROSI</name>
<feature type="domain" description="Prephenate dehydratase" evidence="7">
    <location>
        <begin position="7"/>
        <end position="52"/>
    </location>
</feature>
<keyword evidence="2" id="KW-0057">Aromatic amino acid biosynthesis</keyword>
<dbReference type="GO" id="GO:0009094">
    <property type="term" value="P:L-phenylalanine biosynthetic process"/>
    <property type="evidence" value="ECO:0007669"/>
    <property type="project" value="UniProtKB-KW"/>
</dbReference>
<evidence type="ECO:0000256" key="6">
    <source>
        <dbReference type="SAM" id="MobiDB-lite"/>
    </source>
</evidence>
<evidence type="ECO:0000256" key="2">
    <source>
        <dbReference type="ARBA" id="ARBA00023141"/>
    </source>
</evidence>
<dbReference type="GO" id="GO:0009507">
    <property type="term" value="C:chloroplast"/>
    <property type="evidence" value="ECO:0007669"/>
    <property type="project" value="TreeGrafter"/>
</dbReference>
<organism evidence="8 9">
    <name type="scientific">Lithocarpus litseifolius</name>
    <dbReference type="NCBI Taxonomy" id="425828"/>
    <lineage>
        <taxon>Eukaryota</taxon>
        <taxon>Viridiplantae</taxon>
        <taxon>Streptophyta</taxon>
        <taxon>Embryophyta</taxon>
        <taxon>Tracheophyta</taxon>
        <taxon>Spermatophyta</taxon>
        <taxon>Magnoliopsida</taxon>
        <taxon>eudicotyledons</taxon>
        <taxon>Gunneridae</taxon>
        <taxon>Pentapetalae</taxon>
        <taxon>rosids</taxon>
        <taxon>fabids</taxon>
        <taxon>Fagales</taxon>
        <taxon>Fagaceae</taxon>
        <taxon>Lithocarpus</taxon>
    </lineage>
</organism>
<comment type="pathway">
    <text evidence="5">Amino-acid biosynthesis.</text>
</comment>
<evidence type="ECO:0000313" key="9">
    <source>
        <dbReference type="Proteomes" id="UP001459277"/>
    </source>
</evidence>
<dbReference type="AlphaFoldDB" id="A0AAW2DHH7"/>
<evidence type="ECO:0000256" key="1">
    <source>
        <dbReference type="ARBA" id="ARBA00022605"/>
    </source>
</evidence>
<gene>
    <name evidence="8" type="ORF">SO802_005191</name>
</gene>
<dbReference type="Proteomes" id="UP001459277">
    <property type="component" value="Unassembled WGS sequence"/>
</dbReference>
<keyword evidence="1" id="KW-0028">Amino-acid biosynthesis</keyword>
<dbReference type="EMBL" id="JAZDWU010000002">
    <property type="protein sequence ID" value="KAL0010083.1"/>
    <property type="molecule type" value="Genomic_DNA"/>
</dbReference>
<keyword evidence="3" id="KW-0584">Phenylalanine biosynthesis</keyword>
<proteinExistence type="predicted"/>
<keyword evidence="9" id="KW-1185">Reference proteome</keyword>
<sequence>MGARKEYLTRVISHPQALAQCELTLTKLGLNVAREAVNDTAGAAEFFATNNLRDSQRTCCRFLRDEHTCRWNPGRLKQRDPVRHAGPRAHNTSHQLSIQDEQCVRP</sequence>
<evidence type="ECO:0000256" key="5">
    <source>
        <dbReference type="ARBA" id="ARBA00029440"/>
    </source>
</evidence>
<accession>A0AAW2DHH7</accession>
<feature type="region of interest" description="Disordered" evidence="6">
    <location>
        <begin position="73"/>
        <end position="106"/>
    </location>
</feature>